<protein>
    <submittedName>
        <fullName evidence="2">Uncharacterized protein</fullName>
    </submittedName>
</protein>
<feature type="region of interest" description="Disordered" evidence="1">
    <location>
        <begin position="124"/>
        <end position="153"/>
    </location>
</feature>
<feature type="compositionally biased region" description="Basic and acidic residues" evidence="1">
    <location>
        <begin position="124"/>
        <end position="150"/>
    </location>
</feature>
<sequence length="252" mass="28601">MTAAMEAGIGHNKPPSLIEQLGETYVDEIKELDEVAKRADEAPKEVKSDADVATVGDIAKDARKLFKELDKHRDNEGRPHLTAKREIDGFFKVHLERLSHMMDVLEARATAYQRRKLAEARAAQEAESRRLREEEDRQREIARQEAERNRPNAALKHVNKAEDLGERAEIAEAAATVSNADLTRVRSESGTVVGSRTEWKGEILSMDEIDLDKLRPFLKREDVQKALNTYVRMGNRTLTGARIFEDVKANFR</sequence>
<keyword evidence="3" id="KW-1185">Reference proteome</keyword>
<dbReference type="OrthoDB" id="8114479at2"/>
<evidence type="ECO:0000313" key="2">
    <source>
        <dbReference type="EMBL" id="KAB0269020.1"/>
    </source>
</evidence>
<dbReference type="AlphaFoldDB" id="A0A5N3PH35"/>
<dbReference type="EMBL" id="VCMV01000003">
    <property type="protein sequence ID" value="KAB0269020.1"/>
    <property type="molecule type" value="Genomic_DNA"/>
</dbReference>
<evidence type="ECO:0000313" key="3">
    <source>
        <dbReference type="Proteomes" id="UP000325684"/>
    </source>
</evidence>
<reference evidence="2 3" key="1">
    <citation type="journal article" date="2019" name="Microorganisms">
        <title>Genome Insights into the Novel Species Microvirga brassicacearum, a Rapeseed Endophyte with Biotechnological Potential.</title>
        <authorList>
            <person name="Jimenez-Gomez A."/>
            <person name="Saati-Santamaria Z."/>
            <person name="Igual J.M."/>
            <person name="Rivas R."/>
            <person name="Mateos P.F."/>
            <person name="Garcia-Fraile P."/>
        </authorList>
    </citation>
    <scope>NUCLEOTIDE SEQUENCE [LARGE SCALE GENOMIC DNA]</scope>
    <source>
        <strain evidence="2 3">CDVBN77</strain>
    </source>
</reference>
<organism evidence="2 3">
    <name type="scientific">Microvirga brassicacearum</name>
    <dbReference type="NCBI Taxonomy" id="2580413"/>
    <lineage>
        <taxon>Bacteria</taxon>
        <taxon>Pseudomonadati</taxon>
        <taxon>Pseudomonadota</taxon>
        <taxon>Alphaproteobacteria</taxon>
        <taxon>Hyphomicrobiales</taxon>
        <taxon>Methylobacteriaceae</taxon>
        <taxon>Microvirga</taxon>
    </lineage>
</organism>
<dbReference type="RefSeq" id="WP_150942077.1">
    <property type="nucleotide sequence ID" value="NZ_VCMV01000003.1"/>
</dbReference>
<evidence type="ECO:0000256" key="1">
    <source>
        <dbReference type="SAM" id="MobiDB-lite"/>
    </source>
</evidence>
<accession>A0A5N3PH35</accession>
<name>A0A5N3PH35_9HYPH</name>
<gene>
    <name evidence="2" type="ORF">FEZ63_02620</name>
</gene>
<dbReference type="Proteomes" id="UP000325684">
    <property type="component" value="Unassembled WGS sequence"/>
</dbReference>
<comment type="caution">
    <text evidence="2">The sequence shown here is derived from an EMBL/GenBank/DDBJ whole genome shotgun (WGS) entry which is preliminary data.</text>
</comment>
<proteinExistence type="predicted"/>